<evidence type="ECO:0000313" key="3">
    <source>
        <dbReference type="Proteomes" id="UP000481861"/>
    </source>
</evidence>
<feature type="transmembrane region" description="Helical" evidence="1">
    <location>
        <begin position="117"/>
        <end position="138"/>
    </location>
</feature>
<keyword evidence="1" id="KW-1133">Transmembrane helix</keyword>
<proteinExistence type="predicted"/>
<keyword evidence="3" id="KW-1185">Reference proteome</keyword>
<protein>
    <submittedName>
        <fullName evidence="2">Uncharacterized protein</fullName>
    </submittedName>
</protein>
<feature type="transmembrane region" description="Helical" evidence="1">
    <location>
        <begin position="12"/>
        <end position="34"/>
    </location>
</feature>
<organism evidence="2 3">
    <name type="scientific">Massariosphaeria phaeospora</name>
    <dbReference type="NCBI Taxonomy" id="100035"/>
    <lineage>
        <taxon>Eukaryota</taxon>
        <taxon>Fungi</taxon>
        <taxon>Dikarya</taxon>
        <taxon>Ascomycota</taxon>
        <taxon>Pezizomycotina</taxon>
        <taxon>Dothideomycetes</taxon>
        <taxon>Pleosporomycetidae</taxon>
        <taxon>Pleosporales</taxon>
        <taxon>Pleosporales incertae sedis</taxon>
        <taxon>Massariosphaeria</taxon>
    </lineage>
</organism>
<dbReference type="AlphaFoldDB" id="A0A7C8M4C5"/>
<dbReference type="OrthoDB" id="3796791at2759"/>
<reference evidence="2 3" key="1">
    <citation type="submission" date="2020-01" db="EMBL/GenBank/DDBJ databases">
        <authorList>
            <consortium name="DOE Joint Genome Institute"/>
            <person name="Haridas S."/>
            <person name="Albert R."/>
            <person name="Binder M."/>
            <person name="Bloem J."/>
            <person name="Labutti K."/>
            <person name="Salamov A."/>
            <person name="Andreopoulos B."/>
            <person name="Baker S.E."/>
            <person name="Barry K."/>
            <person name="Bills G."/>
            <person name="Bluhm B.H."/>
            <person name="Cannon C."/>
            <person name="Castanera R."/>
            <person name="Culley D.E."/>
            <person name="Daum C."/>
            <person name="Ezra D."/>
            <person name="Gonzalez J.B."/>
            <person name="Henrissat B."/>
            <person name="Kuo A."/>
            <person name="Liang C."/>
            <person name="Lipzen A."/>
            <person name="Lutzoni F."/>
            <person name="Magnuson J."/>
            <person name="Mondo S."/>
            <person name="Nolan M."/>
            <person name="Ohm R."/>
            <person name="Pangilinan J."/>
            <person name="Park H.-J.H."/>
            <person name="Ramirez L."/>
            <person name="Alfaro M."/>
            <person name="Sun H."/>
            <person name="Tritt A."/>
            <person name="Yoshinaga Y."/>
            <person name="Zwiers L.-H.L."/>
            <person name="Turgeon B.G."/>
            <person name="Goodwin S.B."/>
            <person name="Spatafora J.W."/>
            <person name="Crous P.W."/>
            <person name="Grigoriev I.V."/>
        </authorList>
    </citation>
    <scope>NUCLEOTIDE SEQUENCE [LARGE SCALE GENOMIC DNA]</scope>
    <source>
        <strain evidence="2 3">CBS 611.86</strain>
    </source>
</reference>
<accession>A0A7C8M4C5</accession>
<comment type="caution">
    <text evidence="2">The sequence shown here is derived from an EMBL/GenBank/DDBJ whole genome shotgun (WGS) entry which is preliminary data.</text>
</comment>
<feature type="transmembrane region" description="Helical" evidence="1">
    <location>
        <begin position="77"/>
        <end position="97"/>
    </location>
</feature>
<evidence type="ECO:0000256" key="1">
    <source>
        <dbReference type="SAM" id="Phobius"/>
    </source>
</evidence>
<sequence length="183" mass="20678">MPRPLLPAPTAWLQVLFRTLSLLTTLSALTNALYLSTTFKHSNTMLYAALLWTLALDNAEVIALTSKSGDGIARAHLCPLLTIEVLGIVFFLIGLAIGTELGDAHDMSARFVRAGRWLMYGIIGLHAVLITICLIDGCKHGRVRRRHRMLREEREQAWRGRQSEQRTHFQNRHPLFDPLEEVL</sequence>
<dbReference type="EMBL" id="JAADJZ010000021">
    <property type="protein sequence ID" value="KAF2867919.1"/>
    <property type="molecule type" value="Genomic_DNA"/>
</dbReference>
<name>A0A7C8M4C5_9PLEO</name>
<keyword evidence="1" id="KW-0812">Transmembrane</keyword>
<gene>
    <name evidence="2" type="ORF">BDV95DRAFT_610356</name>
</gene>
<keyword evidence="1" id="KW-0472">Membrane</keyword>
<dbReference type="Proteomes" id="UP000481861">
    <property type="component" value="Unassembled WGS sequence"/>
</dbReference>
<evidence type="ECO:0000313" key="2">
    <source>
        <dbReference type="EMBL" id="KAF2867919.1"/>
    </source>
</evidence>